<keyword evidence="1" id="KW-0732">Signal</keyword>
<evidence type="ECO:0000256" key="1">
    <source>
        <dbReference type="SAM" id="SignalP"/>
    </source>
</evidence>
<dbReference type="InParanoid" id="A0A2J6TAP7"/>
<dbReference type="EMBL" id="KZ613791">
    <property type="protein sequence ID" value="PMD60114.1"/>
    <property type="molecule type" value="Genomic_DNA"/>
</dbReference>
<dbReference type="RefSeq" id="XP_024737018.1">
    <property type="nucleotide sequence ID" value="XM_024880203.1"/>
</dbReference>
<proteinExistence type="predicted"/>
<gene>
    <name evidence="2" type="ORF">K444DRAFT_612748</name>
</gene>
<dbReference type="GeneID" id="36588280"/>
<dbReference type="Proteomes" id="UP000235371">
    <property type="component" value="Unassembled WGS sequence"/>
</dbReference>
<evidence type="ECO:0000313" key="2">
    <source>
        <dbReference type="EMBL" id="PMD60114.1"/>
    </source>
</evidence>
<dbReference type="AlphaFoldDB" id="A0A2J6TAP7"/>
<accession>A0A2J6TAP7</accession>
<sequence>MYGISFPILLCAEALAQYSANSKKYQIANARQNLLVVVLMRQKCADIAQIYRLLLLRECISRGSTHYAVRELRH</sequence>
<organism evidence="2 3">
    <name type="scientific">Hyaloscypha bicolor E</name>
    <dbReference type="NCBI Taxonomy" id="1095630"/>
    <lineage>
        <taxon>Eukaryota</taxon>
        <taxon>Fungi</taxon>
        <taxon>Dikarya</taxon>
        <taxon>Ascomycota</taxon>
        <taxon>Pezizomycotina</taxon>
        <taxon>Leotiomycetes</taxon>
        <taxon>Helotiales</taxon>
        <taxon>Hyaloscyphaceae</taxon>
        <taxon>Hyaloscypha</taxon>
        <taxon>Hyaloscypha bicolor</taxon>
    </lineage>
</organism>
<evidence type="ECO:0000313" key="3">
    <source>
        <dbReference type="Proteomes" id="UP000235371"/>
    </source>
</evidence>
<reference evidence="2 3" key="1">
    <citation type="submission" date="2016-04" db="EMBL/GenBank/DDBJ databases">
        <title>A degradative enzymes factory behind the ericoid mycorrhizal symbiosis.</title>
        <authorList>
            <consortium name="DOE Joint Genome Institute"/>
            <person name="Martino E."/>
            <person name="Morin E."/>
            <person name="Grelet G."/>
            <person name="Kuo A."/>
            <person name="Kohler A."/>
            <person name="Daghino S."/>
            <person name="Barry K."/>
            <person name="Choi C."/>
            <person name="Cichocki N."/>
            <person name="Clum A."/>
            <person name="Copeland A."/>
            <person name="Hainaut M."/>
            <person name="Haridas S."/>
            <person name="Labutti K."/>
            <person name="Lindquist E."/>
            <person name="Lipzen A."/>
            <person name="Khouja H.-R."/>
            <person name="Murat C."/>
            <person name="Ohm R."/>
            <person name="Olson A."/>
            <person name="Spatafora J."/>
            <person name="Veneault-Fourrey C."/>
            <person name="Henrissat B."/>
            <person name="Grigoriev I."/>
            <person name="Martin F."/>
            <person name="Perotto S."/>
        </authorList>
    </citation>
    <scope>NUCLEOTIDE SEQUENCE [LARGE SCALE GENOMIC DNA]</scope>
    <source>
        <strain evidence="2 3">E</strain>
    </source>
</reference>
<name>A0A2J6TAP7_9HELO</name>
<feature type="signal peptide" evidence="1">
    <location>
        <begin position="1"/>
        <end position="16"/>
    </location>
</feature>
<protein>
    <recommendedName>
        <fullName evidence="4">Secreted protein</fullName>
    </recommendedName>
</protein>
<keyword evidence="3" id="KW-1185">Reference proteome</keyword>
<evidence type="ECO:0008006" key="4">
    <source>
        <dbReference type="Google" id="ProtNLM"/>
    </source>
</evidence>
<feature type="chain" id="PRO_5014332143" description="Secreted protein" evidence="1">
    <location>
        <begin position="17"/>
        <end position="74"/>
    </location>
</feature>